<dbReference type="PROSITE" id="PS50043">
    <property type="entry name" value="HTH_LUXR_2"/>
    <property type="match status" value="1"/>
</dbReference>
<sequence length="313" mass="34233">MINLLGAAGVDSFDESVYRALLARHTAGPSTVATDVGCSQKRVTRALNRLRAHGLVDRLAGRPHRYAAIDPHIAVEALIRSRAGELDQVRAAVGELSRLAVTAHPDGTEQIEIVRGRDALLRWFVRLQQEAREEVLGLVLPPYAQAPSNPAEDTALARGVRYRGVYAPEALEGGTLLEIQDLARRGEQARVLPGLRVKLAITDRRLALLPLSFDMSDVSAVVVRPSALLDALVDFFELCWRQSVPLQGDDDEVSSEDRSLLALMAAGLKDEAIARRLGLSLRTMRRRVSALHIRLGATNRFQAGVIAAQRGWL</sequence>
<dbReference type="PANTHER" id="PTHR34293:SF1">
    <property type="entry name" value="HTH-TYPE TRANSCRIPTIONAL REGULATOR TRMBL2"/>
    <property type="match status" value="1"/>
</dbReference>
<proteinExistence type="predicted"/>
<dbReference type="InterPro" id="IPR002831">
    <property type="entry name" value="Tscrpt_reg_TrmB_N"/>
</dbReference>
<gene>
    <name evidence="2" type="ORF">JOF56_008222</name>
</gene>
<keyword evidence="3" id="KW-1185">Reference proteome</keyword>
<dbReference type="PANTHER" id="PTHR34293">
    <property type="entry name" value="HTH-TYPE TRANSCRIPTIONAL REGULATOR TRMBL2"/>
    <property type="match status" value="1"/>
</dbReference>
<dbReference type="Pfam" id="PF00196">
    <property type="entry name" value="GerE"/>
    <property type="match status" value="1"/>
</dbReference>
<dbReference type="SMART" id="SM00421">
    <property type="entry name" value="HTH_LUXR"/>
    <property type="match status" value="1"/>
</dbReference>
<comment type="caution">
    <text evidence="2">The sequence shown here is derived from an EMBL/GenBank/DDBJ whole genome shotgun (WGS) entry which is preliminary data.</text>
</comment>
<dbReference type="InterPro" id="IPR000792">
    <property type="entry name" value="Tscrpt_reg_LuxR_C"/>
</dbReference>
<dbReference type="SUPFAM" id="SSF46894">
    <property type="entry name" value="C-terminal effector domain of the bipartite response regulators"/>
    <property type="match status" value="1"/>
</dbReference>
<evidence type="ECO:0000313" key="2">
    <source>
        <dbReference type="EMBL" id="MBP2327837.1"/>
    </source>
</evidence>
<dbReference type="Gene3D" id="1.10.10.10">
    <property type="entry name" value="Winged helix-like DNA-binding domain superfamily/Winged helix DNA-binding domain"/>
    <property type="match status" value="2"/>
</dbReference>
<dbReference type="RefSeq" id="WP_209644930.1">
    <property type="nucleotide sequence ID" value="NZ_JAGINW010000001.1"/>
</dbReference>
<dbReference type="InterPro" id="IPR036388">
    <property type="entry name" value="WH-like_DNA-bd_sf"/>
</dbReference>
<dbReference type="EMBL" id="JAGINW010000001">
    <property type="protein sequence ID" value="MBP2327837.1"/>
    <property type="molecule type" value="Genomic_DNA"/>
</dbReference>
<evidence type="ECO:0000313" key="3">
    <source>
        <dbReference type="Proteomes" id="UP001519332"/>
    </source>
</evidence>
<dbReference type="SUPFAM" id="SSF46785">
    <property type="entry name" value="Winged helix' DNA-binding domain"/>
    <property type="match status" value="1"/>
</dbReference>
<feature type="domain" description="HTH luxR-type" evidence="1">
    <location>
        <begin position="246"/>
        <end position="311"/>
    </location>
</feature>
<dbReference type="Proteomes" id="UP001519332">
    <property type="component" value="Unassembled WGS sequence"/>
</dbReference>
<organism evidence="2 3">
    <name type="scientific">Kibdelosporangium banguiense</name>
    <dbReference type="NCBI Taxonomy" id="1365924"/>
    <lineage>
        <taxon>Bacteria</taxon>
        <taxon>Bacillati</taxon>
        <taxon>Actinomycetota</taxon>
        <taxon>Actinomycetes</taxon>
        <taxon>Pseudonocardiales</taxon>
        <taxon>Pseudonocardiaceae</taxon>
        <taxon>Kibdelosporangium</taxon>
    </lineage>
</organism>
<dbReference type="InterPro" id="IPR051797">
    <property type="entry name" value="TrmB-like"/>
</dbReference>
<dbReference type="InterPro" id="IPR036390">
    <property type="entry name" value="WH_DNA-bd_sf"/>
</dbReference>
<dbReference type="Pfam" id="PF01978">
    <property type="entry name" value="TrmB"/>
    <property type="match status" value="1"/>
</dbReference>
<accession>A0ABS4TTX1</accession>
<protein>
    <submittedName>
        <fullName evidence="2">Transcriptional regulator/DNA-binding CsgD family transcriptional regulator</fullName>
    </submittedName>
</protein>
<evidence type="ECO:0000259" key="1">
    <source>
        <dbReference type="PROSITE" id="PS50043"/>
    </source>
</evidence>
<dbReference type="InterPro" id="IPR016032">
    <property type="entry name" value="Sig_transdc_resp-reg_C-effctor"/>
</dbReference>
<reference evidence="2 3" key="1">
    <citation type="submission" date="2021-03" db="EMBL/GenBank/DDBJ databases">
        <title>Sequencing the genomes of 1000 actinobacteria strains.</title>
        <authorList>
            <person name="Klenk H.-P."/>
        </authorList>
    </citation>
    <scope>NUCLEOTIDE SEQUENCE [LARGE SCALE GENOMIC DNA]</scope>
    <source>
        <strain evidence="2 3">DSM 46670</strain>
    </source>
</reference>
<name>A0ABS4TTX1_9PSEU</name>